<sequence>MDRSPRAAPRGTLESPTSLVPSPFVHSTSHPTSRTPQKSCEAELRVSSSQSLLEEEDPAPLSQQLQATCASGREPLHHLDLPPASLVAVEYLPFYRTHGQLLAEDESALQPRVCRPQAADPSIGEVMWGLPRPTHQERGTGWMLLQDDSQLRVLWPRSWTPCLVTAEMEAAGLPWQARTLPLGPLTVLSTAHSCWSRQDAPVMAAWTPPSPVTLPSGAAPFVPQASCRTTEAPRRGFTPALGLPPLRRGARSHPGPVQLHCEGAGAGGAGATGERASTGGSAKGQGGWGQGSQGSVCPGRSPHAFIPPATVPMTTAEGEPTSLPSRLSCHSTELGRREDPAPASGWLHPGVQLSRPGLASLLEEHRGAAQPVPYVQPSPGQEGTLLPGAAPFYLSQLQNPPNETWRAAALKEAPARGCLPCPALRPSHPPCCSLSQAQREGVGSANN</sequence>
<feature type="compositionally biased region" description="Polar residues" evidence="1">
    <location>
        <begin position="14"/>
        <end position="38"/>
    </location>
</feature>
<accession>A0ABM4KB69</accession>
<feature type="compositionally biased region" description="Polar residues" evidence="1">
    <location>
        <begin position="322"/>
        <end position="331"/>
    </location>
</feature>
<evidence type="ECO:0000313" key="2">
    <source>
        <dbReference type="Proteomes" id="UP001652662"/>
    </source>
</evidence>
<feature type="region of interest" description="Disordered" evidence="1">
    <location>
        <begin position="261"/>
        <end position="349"/>
    </location>
</feature>
<evidence type="ECO:0000256" key="1">
    <source>
        <dbReference type="SAM" id="MobiDB-lite"/>
    </source>
</evidence>
<feature type="compositionally biased region" description="Gly residues" evidence="1">
    <location>
        <begin position="281"/>
        <end position="292"/>
    </location>
</feature>
<gene>
    <name evidence="3" type="primary">LOC103543458</name>
</gene>
<dbReference type="GeneID" id="103543458"/>
<proteinExistence type="predicted"/>
<reference evidence="3" key="1">
    <citation type="submission" date="2025-08" db="UniProtKB">
        <authorList>
            <consortium name="RefSeq"/>
        </authorList>
    </citation>
    <scope>IDENTIFICATION</scope>
    <source>
        <tissue evidence="3">Blood</tissue>
    </source>
</reference>
<dbReference type="Proteomes" id="UP001652662">
    <property type="component" value="Chromosome 13"/>
</dbReference>
<dbReference type="RefSeq" id="XP_070425435.1">
    <property type="nucleotide sequence ID" value="XM_070569334.1"/>
</dbReference>
<organism evidence="2 3">
    <name type="scientific">Equus przewalskii</name>
    <name type="common">Przewalski's horse</name>
    <name type="synonym">Equus caballus przewalskii</name>
    <dbReference type="NCBI Taxonomy" id="9798"/>
    <lineage>
        <taxon>Eukaryota</taxon>
        <taxon>Metazoa</taxon>
        <taxon>Chordata</taxon>
        <taxon>Craniata</taxon>
        <taxon>Vertebrata</taxon>
        <taxon>Euteleostomi</taxon>
        <taxon>Mammalia</taxon>
        <taxon>Eutheria</taxon>
        <taxon>Laurasiatheria</taxon>
        <taxon>Perissodactyla</taxon>
        <taxon>Equidae</taxon>
        <taxon>Equus</taxon>
    </lineage>
</organism>
<feature type="region of interest" description="Disordered" evidence="1">
    <location>
        <begin position="1"/>
        <end position="62"/>
    </location>
</feature>
<protein>
    <submittedName>
        <fullName evidence="3">Uncharacterized protein isoform X1</fullName>
    </submittedName>
</protein>
<feature type="region of interest" description="Disordered" evidence="1">
    <location>
        <begin position="234"/>
        <end position="253"/>
    </location>
</feature>
<evidence type="ECO:0000313" key="3">
    <source>
        <dbReference type="RefSeq" id="XP_070425435.1"/>
    </source>
</evidence>
<keyword evidence="2" id="KW-1185">Reference proteome</keyword>
<name>A0ABM4KB69_EQUPR</name>